<gene>
    <name evidence="1" type="ORF">GCM10007392_32240</name>
</gene>
<protein>
    <submittedName>
        <fullName evidence="1">Uncharacterized protein</fullName>
    </submittedName>
</protein>
<comment type="caution">
    <text evidence="1">The sequence shown here is derived from an EMBL/GenBank/DDBJ whole genome shotgun (WGS) entry which is preliminary data.</text>
</comment>
<accession>A0A918KI30</accession>
<proteinExistence type="predicted"/>
<keyword evidence="2" id="KW-1185">Reference proteome</keyword>
<dbReference type="Proteomes" id="UP000626148">
    <property type="component" value="Unassembled WGS sequence"/>
</dbReference>
<evidence type="ECO:0000313" key="1">
    <source>
        <dbReference type="EMBL" id="GGX61939.1"/>
    </source>
</evidence>
<dbReference type="RefSeq" id="WP_189610538.1">
    <property type="nucleotide sequence ID" value="NZ_BMXR01000008.1"/>
</dbReference>
<dbReference type="EMBL" id="BMXR01000008">
    <property type="protein sequence ID" value="GGX61939.1"/>
    <property type="molecule type" value="Genomic_DNA"/>
</dbReference>
<reference evidence="1" key="1">
    <citation type="journal article" date="2014" name="Int. J. Syst. Evol. Microbiol.">
        <title>Complete genome sequence of Corynebacterium casei LMG S-19264T (=DSM 44701T), isolated from a smear-ripened cheese.</title>
        <authorList>
            <consortium name="US DOE Joint Genome Institute (JGI-PGF)"/>
            <person name="Walter F."/>
            <person name="Albersmeier A."/>
            <person name="Kalinowski J."/>
            <person name="Ruckert C."/>
        </authorList>
    </citation>
    <scope>NUCLEOTIDE SEQUENCE</scope>
    <source>
        <strain evidence="1">KCTC 22169</strain>
    </source>
</reference>
<reference evidence="1" key="2">
    <citation type="submission" date="2020-09" db="EMBL/GenBank/DDBJ databases">
        <authorList>
            <person name="Sun Q."/>
            <person name="Kim S."/>
        </authorList>
    </citation>
    <scope>NUCLEOTIDE SEQUENCE</scope>
    <source>
        <strain evidence="1">KCTC 22169</strain>
    </source>
</reference>
<name>A0A918KI30_9GAMM</name>
<evidence type="ECO:0000313" key="2">
    <source>
        <dbReference type="Proteomes" id="UP000626148"/>
    </source>
</evidence>
<dbReference type="AlphaFoldDB" id="A0A918KI30"/>
<organism evidence="1 2">
    <name type="scientific">Saccharospirillum salsuginis</name>
    <dbReference type="NCBI Taxonomy" id="418750"/>
    <lineage>
        <taxon>Bacteria</taxon>
        <taxon>Pseudomonadati</taxon>
        <taxon>Pseudomonadota</taxon>
        <taxon>Gammaproteobacteria</taxon>
        <taxon>Oceanospirillales</taxon>
        <taxon>Saccharospirillaceae</taxon>
        <taxon>Saccharospirillum</taxon>
    </lineage>
</organism>
<sequence length="164" mass="19430">MNLTDFLNFEPFNEMRARMGTDQLGQFELFDPEVHLTGEERSRLARQGMTIERRWVGRLLDFTLSYKNSRVVLVERNRLHVAQCEQFPEDDTLAIATSLKPFEQPPRVCPACLQHLTFKGYDETKARKERYNASVLDRFSLDDFWKEYPPYPLNRDRELVKPLD</sequence>